<dbReference type="InterPro" id="IPR000550">
    <property type="entry name" value="Hppk"/>
</dbReference>
<sequence length="199" mass="21383">MATSDPTASPTTFDLERRVDSAESTLHTTRRAVVALGSNLGNRLETLQGAVDALEDTPGVKVTAVSAVYETDAVGGPADQPSYFNAVAVLRTSLPPVDLLDRANAVEQAFGRVREVHWGPRTLDVDILDYEDVTSDDPHLSLPHPRAHERAFVLAPWLDADPTAQVPGHGPVDALLRGLGGEEGQGVRRRADVQLRLPE</sequence>
<gene>
    <name evidence="10" type="ORF">FHR36_000143</name>
</gene>
<evidence type="ECO:0000256" key="2">
    <source>
        <dbReference type="ARBA" id="ARBA00005051"/>
    </source>
</evidence>
<evidence type="ECO:0000256" key="7">
    <source>
        <dbReference type="ARBA" id="ARBA00022840"/>
    </source>
</evidence>
<reference evidence="10 11" key="1">
    <citation type="submission" date="2022-06" db="EMBL/GenBank/DDBJ databases">
        <title>Sequencing the genomes of 1000 actinobacteria strains.</title>
        <authorList>
            <person name="Klenk H.-P."/>
        </authorList>
    </citation>
    <scope>NUCLEOTIDE SEQUENCE [LARGE SCALE GENOMIC DNA]</scope>
    <source>
        <strain evidence="10 11">DSM 41656</strain>
    </source>
</reference>
<dbReference type="InterPro" id="IPR035907">
    <property type="entry name" value="Hppk_sf"/>
</dbReference>
<organism evidence="10 11">
    <name type="scientific">Kitasatospora paracochleata</name>
    <dbReference type="NCBI Taxonomy" id="58354"/>
    <lineage>
        <taxon>Bacteria</taxon>
        <taxon>Bacillati</taxon>
        <taxon>Actinomycetota</taxon>
        <taxon>Actinomycetes</taxon>
        <taxon>Kitasatosporales</taxon>
        <taxon>Streptomycetaceae</taxon>
        <taxon>Kitasatospora</taxon>
    </lineage>
</organism>
<comment type="pathway">
    <text evidence="2">Cofactor biosynthesis; tetrahydrofolate biosynthesis; 2-amino-4-hydroxy-6-hydroxymethyl-7,8-dihydropteridine diphosphate from 7,8-dihydroneopterin triphosphate: step 4/4.</text>
</comment>
<dbReference type="Gene3D" id="3.30.70.560">
    <property type="entry name" value="7,8-Dihydro-6-hydroxymethylpterin-pyrophosphokinase HPPK"/>
    <property type="match status" value="1"/>
</dbReference>
<name>A0ABT1IQ56_9ACTN</name>
<dbReference type="NCBIfam" id="TIGR01498">
    <property type="entry name" value="folK"/>
    <property type="match status" value="1"/>
</dbReference>
<evidence type="ECO:0000256" key="8">
    <source>
        <dbReference type="ARBA" id="ARBA00022909"/>
    </source>
</evidence>
<dbReference type="Proteomes" id="UP001206483">
    <property type="component" value="Unassembled WGS sequence"/>
</dbReference>
<evidence type="ECO:0000256" key="5">
    <source>
        <dbReference type="ARBA" id="ARBA00022741"/>
    </source>
</evidence>
<comment type="caution">
    <text evidence="10">The sequence shown here is derived from an EMBL/GenBank/DDBJ whole genome shotgun (WGS) entry which is preliminary data.</text>
</comment>
<evidence type="ECO:0000256" key="6">
    <source>
        <dbReference type="ARBA" id="ARBA00022777"/>
    </source>
</evidence>
<dbReference type="GO" id="GO:0003848">
    <property type="term" value="F:2-amino-4-hydroxy-6-hydroxymethyldihydropteridine diphosphokinase activity"/>
    <property type="evidence" value="ECO:0007669"/>
    <property type="project" value="UniProtKB-EC"/>
</dbReference>
<dbReference type="PANTHER" id="PTHR43071">
    <property type="entry name" value="2-AMINO-4-HYDROXY-6-HYDROXYMETHYLDIHYDROPTERIDINE PYROPHOSPHOKINASE"/>
    <property type="match status" value="1"/>
</dbReference>
<proteinExistence type="predicted"/>
<dbReference type="Pfam" id="PF01288">
    <property type="entry name" value="HPPK"/>
    <property type="match status" value="1"/>
</dbReference>
<evidence type="ECO:0000256" key="1">
    <source>
        <dbReference type="ARBA" id="ARBA00000198"/>
    </source>
</evidence>
<dbReference type="EMBL" id="JAMZDX010000001">
    <property type="protein sequence ID" value="MCP2307051.1"/>
    <property type="molecule type" value="Genomic_DNA"/>
</dbReference>
<keyword evidence="7" id="KW-0067">ATP-binding</keyword>
<dbReference type="PANTHER" id="PTHR43071:SF1">
    <property type="entry name" value="2-AMINO-4-HYDROXY-6-HYDROXYMETHYLDIHYDROPTERIDINE PYROPHOSPHOKINASE"/>
    <property type="match status" value="1"/>
</dbReference>
<keyword evidence="6" id="KW-0418">Kinase</keyword>
<evidence type="ECO:0000259" key="9">
    <source>
        <dbReference type="PROSITE" id="PS00794"/>
    </source>
</evidence>
<evidence type="ECO:0000313" key="11">
    <source>
        <dbReference type="Proteomes" id="UP001206483"/>
    </source>
</evidence>
<dbReference type="PROSITE" id="PS00794">
    <property type="entry name" value="HPPK"/>
    <property type="match status" value="1"/>
</dbReference>
<keyword evidence="11" id="KW-1185">Reference proteome</keyword>
<dbReference type="CDD" id="cd00483">
    <property type="entry name" value="HPPK"/>
    <property type="match status" value="1"/>
</dbReference>
<keyword evidence="4 10" id="KW-0808">Transferase</keyword>
<comment type="catalytic activity">
    <reaction evidence="1">
        <text>6-hydroxymethyl-7,8-dihydropterin + ATP = (7,8-dihydropterin-6-yl)methyl diphosphate + AMP + H(+)</text>
        <dbReference type="Rhea" id="RHEA:11412"/>
        <dbReference type="ChEBI" id="CHEBI:15378"/>
        <dbReference type="ChEBI" id="CHEBI:30616"/>
        <dbReference type="ChEBI" id="CHEBI:44841"/>
        <dbReference type="ChEBI" id="CHEBI:72950"/>
        <dbReference type="ChEBI" id="CHEBI:456215"/>
        <dbReference type="EC" id="2.7.6.3"/>
    </reaction>
</comment>
<protein>
    <recommendedName>
        <fullName evidence="3">2-amino-4-hydroxy-6-hydroxymethyldihydropteridine diphosphokinase</fullName>
        <ecNumber evidence="3">2.7.6.3</ecNumber>
    </recommendedName>
</protein>
<evidence type="ECO:0000256" key="4">
    <source>
        <dbReference type="ARBA" id="ARBA00022679"/>
    </source>
</evidence>
<dbReference type="SUPFAM" id="SSF55083">
    <property type="entry name" value="6-hydroxymethyl-7,8-dihydropterin pyrophosphokinase, HPPK"/>
    <property type="match status" value="1"/>
</dbReference>
<keyword evidence="8" id="KW-0289">Folate biosynthesis</keyword>
<dbReference type="RefSeq" id="WP_253792778.1">
    <property type="nucleotide sequence ID" value="NZ_BAAAUB010000031.1"/>
</dbReference>
<evidence type="ECO:0000313" key="10">
    <source>
        <dbReference type="EMBL" id="MCP2307051.1"/>
    </source>
</evidence>
<keyword evidence="5" id="KW-0547">Nucleotide-binding</keyword>
<evidence type="ECO:0000256" key="3">
    <source>
        <dbReference type="ARBA" id="ARBA00013253"/>
    </source>
</evidence>
<dbReference type="EC" id="2.7.6.3" evidence="3"/>
<accession>A0ABT1IQ56</accession>
<feature type="domain" description="7,8-dihydro-6-hydroxymethylpterin-pyrophosphokinase" evidence="9">
    <location>
        <begin position="117"/>
        <end position="128"/>
    </location>
</feature>